<dbReference type="AlphaFoldDB" id="A0AAW0A6R9"/>
<feature type="compositionally biased region" description="Acidic residues" evidence="2">
    <location>
        <begin position="667"/>
        <end position="692"/>
    </location>
</feature>
<gene>
    <name evidence="3" type="ORF">R3P38DRAFT_3049494</name>
</gene>
<feature type="region of interest" description="Disordered" evidence="2">
    <location>
        <begin position="660"/>
        <end position="819"/>
    </location>
</feature>
<evidence type="ECO:0000313" key="3">
    <source>
        <dbReference type="EMBL" id="KAK7001511.1"/>
    </source>
</evidence>
<evidence type="ECO:0000256" key="1">
    <source>
        <dbReference type="SAM" id="Coils"/>
    </source>
</evidence>
<dbReference type="Proteomes" id="UP001362999">
    <property type="component" value="Unassembled WGS sequence"/>
</dbReference>
<evidence type="ECO:0000256" key="2">
    <source>
        <dbReference type="SAM" id="MobiDB-lite"/>
    </source>
</evidence>
<name>A0AAW0A6R9_9AGAR</name>
<keyword evidence="4" id="KW-1185">Reference proteome</keyword>
<feature type="region of interest" description="Disordered" evidence="2">
    <location>
        <begin position="254"/>
        <end position="276"/>
    </location>
</feature>
<protein>
    <submittedName>
        <fullName evidence="3">Uncharacterized protein</fullName>
    </submittedName>
</protein>
<reference evidence="3 4" key="1">
    <citation type="journal article" date="2024" name="J Genomics">
        <title>Draft genome sequencing and assembly of Favolaschia claudopus CIRM-BRFM 2984 isolated from oak limbs.</title>
        <authorList>
            <person name="Navarro D."/>
            <person name="Drula E."/>
            <person name="Chaduli D."/>
            <person name="Cazenave R."/>
            <person name="Ahrendt S."/>
            <person name="Wang J."/>
            <person name="Lipzen A."/>
            <person name="Daum C."/>
            <person name="Barry K."/>
            <person name="Grigoriev I.V."/>
            <person name="Favel A."/>
            <person name="Rosso M.N."/>
            <person name="Martin F."/>
        </authorList>
    </citation>
    <scope>NUCLEOTIDE SEQUENCE [LARGE SCALE GENOMIC DNA]</scope>
    <source>
        <strain evidence="3 4">CIRM-BRFM 2984</strain>
    </source>
</reference>
<feature type="compositionally biased region" description="Polar residues" evidence="2">
    <location>
        <begin position="790"/>
        <end position="819"/>
    </location>
</feature>
<proteinExistence type="predicted"/>
<keyword evidence="1" id="KW-0175">Coiled coil</keyword>
<dbReference type="EMBL" id="JAWWNJ010000083">
    <property type="protein sequence ID" value="KAK7001511.1"/>
    <property type="molecule type" value="Genomic_DNA"/>
</dbReference>
<feature type="coiled-coil region" evidence="1">
    <location>
        <begin position="846"/>
        <end position="928"/>
    </location>
</feature>
<feature type="compositionally biased region" description="Basic and acidic residues" evidence="2">
    <location>
        <begin position="693"/>
        <end position="726"/>
    </location>
</feature>
<comment type="caution">
    <text evidence="3">The sequence shown here is derived from an EMBL/GenBank/DDBJ whole genome shotgun (WGS) entry which is preliminary data.</text>
</comment>
<sequence length="941" mass="105617">MAPRRPTYDWKARNCAELENFDVPFAFKEYVQNVQGQVLNILKGLRTREWSDWKREDLRNETPKNRETRKKTLITDYPGLLTGPHGAQIKRLKVWQPWYILSAQIPYLQLRYRSANLPKDLQIALVLWRHTTLDITALSAFNNHLDKEAKFSTFTVDGASTSRHDIFAVGEKGKGFILATQFLQEHTEAVFKTLSDVPKDVKLGASFRVGHKIGTLKWREPKYDDEAEEVLYVVLDDLTPLNLQAYMDKKITEAANKKKRRRDSDDSDSDAGQPVAFTDKFRTQSEKALNKIYEDRVRFQMDAKREDKSLPLSSAGRQLVYGDEVAITVVGINGSFQPEYLFRSIYGIIPPEHAWRVPNTSVQFFISPANFDAPDRNAQPPAESSEDLFETESGPPALFYLRDQLVPFGLFLNKLSINYHGTLHITSDRVAILRDYRVDVYQKDLSLAADLGFRTIPELAVELALDVLSCDHSDSLSQLIKPDNKVDDSEGTKAYRAAFEAALRKLNPDIPASTRIQPTASIKKEKDLIEELGFQAVEVSDSAWRIIHDSGALLSRPAVSDALGRLKRLRLAMAKVAPHVPEENVTIRDYSLSTPKVVFDEKKNLLAFATPRPCGKHAKQKSCLCWLGPAVYEAAMRVGGDKRSAEENLDSFYPAFLKGMNGKTAVDEEEEDASDEDDDDDDDSGNEMDVDDNADKDNEKDDPTYVPPKTKDAAEKRKKQEAETQKKNGSKGSKSNDVQAAKEKAQTPAKTPLKEKSPSSRQEKETASTQNSPAKQPDAPPETPRAKQPEQIQTVNKPTAPTNMQVHPSPVKASSSLTSIDDEEGEAVIAAVSGLAARLKESRVLVSDLTRQIDVSNTEIDILRQEMGRRLTVEQSAAKQATIWAQAETIKRLEGDLKEANEQLDQLLEESKRRLELQQAAVLDAQRSLAVSQTRKRQRTE</sequence>
<accession>A0AAW0A6R9</accession>
<feature type="compositionally biased region" description="Basic and acidic residues" evidence="2">
    <location>
        <begin position="752"/>
        <end position="766"/>
    </location>
</feature>
<evidence type="ECO:0000313" key="4">
    <source>
        <dbReference type="Proteomes" id="UP001362999"/>
    </source>
</evidence>
<organism evidence="3 4">
    <name type="scientific">Favolaschia claudopus</name>
    <dbReference type="NCBI Taxonomy" id="2862362"/>
    <lineage>
        <taxon>Eukaryota</taxon>
        <taxon>Fungi</taxon>
        <taxon>Dikarya</taxon>
        <taxon>Basidiomycota</taxon>
        <taxon>Agaricomycotina</taxon>
        <taxon>Agaricomycetes</taxon>
        <taxon>Agaricomycetidae</taxon>
        <taxon>Agaricales</taxon>
        <taxon>Marasmiineae</taxon>
        <taxon>Mycenaceae</taxon>
        <taxon>Favolaschia</taxon>
    </lineage>
</organism>